<accession>A0A1J5Q9H6</accession>
<proteinExistence type="predicted"/>
<reference evidence="2" key="1">
    <citation type="submission" date="2016-10" db="EMBL/GenBank/DDBJ databases">
        <title>Sequence of Gallionella enrichment culture.</title>
        <authorList>
            <person name="Poehlein A."/>
            <person name="Muehling M."/>
            <person name="Daniel R."/>
        </authorList>
    </citation>
    <scope>NUCLEOTIDE SEQUENCE</scope>
</reference>
<evidence type="ECO:0000256" key="1">
    <source>
        <dbReference type="SAM" id="MobiDB-lite"/>
    </source>
</evidence>
<evidence type="ECO:0000313" key="2">
    <source>
        <dbReference type="EMBL" id="OIQ76655.1"/>
    </source>
</evidence>
<dbReference type="EMBL" id="MLJW01001808">
    <property type="protein sequence ID" value="OIQ76655.1"/>
    <property type="molecule type" value="Genomic_DNA"/>
</dbReference>
<dbReference type="AlphaFoldDB" id="A0A1J5Q9H6"/>
<organism evidence="2">
    <name type="scientific">mine drainage metagenome</name>
    <dbReference type="NCBI Taxonomy" id="410659"/>
    <lineage>
        <taxon>unclassified sequences</taxon>
        <taxon>metagenomes</taxon>
        <taxon>ecological metagenomes</taxon>
    </lineage>
</organism>
<sequence length="405" mass="43151">MHLVGARLQPVEEAAHAVVLLLPLAGKIRGAVDDPGSLALVELGPRHVQAHAGARRVALEVSLRVLEAGRLPRLDRAAGQGLARIGNDQPPVDAQRAAEAAAGLAGAQRRVETEQARTGVAVGDVAIGAMQRRRETPRRYLVALRPHRDAPLPEAQRGLDGVEQPCVVDRGGAHAILHDVQHAGVARVDARVALRGQALHHGVLGQPGRQRHGEGQHQPRVAGRAGAATQLGDDAGRRVAPHRAAAASAMQRRRARIQQLQVVGQLGHRADRRARGAHRVGLVDRDRRQDAVDAFDLRPVHAVEKLPGVWREGLDVAALPLGVNSVEGQRTLARTRNAGDDDDATERYVEVEVLQIVLPRADDMDHVGGGCGRVLGAHLPDYTQSCRPGAAPALRLSGAAQRGYI</sequence>
<gene>
    <name evidence="2" type="ORF">GALL_416580</name>
</gene>
<name>A0A1J5Q9H6_9ZZZZ</name>
<protein>
    <submittedName>
        <fullName evidence="2">Uncharacterized protein</fullName>
    </submittedName>
</protein>
<comment type="caution">
    <text evidence="2">The sequence shown here is derived from an EMBL/GenBank/DDBJ whole genome shotgun (WGS) entry which is preliminary data.</text>
</comment>
<feature type="region of interest" description="Disordered" evidence="1">
    <location>
        <begin position="203"/>
        <end position="227"/>
    </location>
</feature>